<feature type="compositionally biased region" description="Polar residues" evidence="1">
    <location>
        <begin position="64"/>
        <end position="79"/>
    </location>
</feature>
<dbReference type="Proteomes" id="UP000824120">
    <property type="component" value="Chromosome 8"/>
</dbReference>
<proteinExistence type="predicted"/>
<dbReference type="EMBL" id="JACXVP010000008">
    <property type="protein sequence ID" value="KAG5591221.1"/>
    <property type="molecule type" value="Genomic_DNA"/>
</dbReference>
<protein>
    <submittedName>
        <fullName evidence="2">Uncharacterized protein</fullName>
    </submittedName>
</protein>
<comment type="caution">
    <text evidence="2">The sequence shown here is derived from an EMBL/GenBank/DDBJ whole genome shotgun (WGS) entry which is preliminary data.</text>
</comment>
<evidence type="ECO:0000256" key="1">
    <source>
        <dbReference type="SAM" id="MobiDB-lite"/>
    </source>
</evidence>
<organism evidence="2 3">
    <name type="scientific">Solanum commersonii</name>
    <name type="common">Commerson's wild potato</name>
    <name type="synonym">Commerson's nightshade</name>
    <dbReference type="NCBI Taxonomy" id="4109"/>
    <lineage>
        <taxon>Eukaryota</taxon>
        <taxon>Viridiplantae</taxon>
        <taxon>Streptophyta</taxon>
        <taxon>Embryophyta</taxon>
        <taxon>Tracheophyta</taxon>
        <taxon>Spermatophyta</taxon>
        <taxon>Magnoliopsida</taxon>
        <taxon>eudicotyledons</taxon>
        <taxon>Gunneridae</taxon>
        <taxon>Pentapetalae</taxon>
        <taxon>asterids</taxon>
        <taxon>lamiids</taxon>
        <taxon>Solanales</taxon>
        <taxon>Solanaceae</taxon>
        <taxon>Solanoideae</taxon>
        <taxon>Solaneae</taxon>
        <taxon>Solanum</taxon>
    </lineage>
</organism>
<evidence type="ECO:0000313" key="3">
    <source>
        <dbReference type="Proteomes" id="UP000824120"/>
    </source>
</evidence>
<feature type="region of interest" description="Disordered" evidence="1">
    <location>
        <begin position="31"/>
        <end position="79"/>
    </location>
</feature>
<evidence type="ECO:0000313" key="2">
    <source>
        <dbReference type="EMBL" id="KAG5591221.1"/>
    </source>
</evidence>
<gene>
    <name evidence="2" type="ORF">H5410_041735</name>
</gene>
<keyword evidence="3" id="KW-1185">Reference proteome</keyword>
<accession>A0A9J5XTQ7</accession>
<dbReference type="AlphaFoldDB" id="A0A9J5XTQ7"/>
<reference evidence="2 3" key="1">
    <citation type="submission" date="2020-09" db="EMBL/GenBank/DDBJ databases">
        <title>De no assembly of potato wild relative species, Solanum commersonii.</title>
        <authorList>
            <person name="Cho K."/>
        </authorList>
    </citation>
    <scope>NUCLEOTIDE SEQUENCE [LARGE SCALE GENOMIC DNA]</scope>
    <source>
        <strain evidence="2">LZ3.2</strain>
        <tissue evidence="2">Leaf</tissue>
    </source>
</reference>
<feature type="compositionally biased region" description="Basic and acidic residues" evidence="1">
    <location>
        <begin position="34"/>
        <end position="56"/>
    </location>
</feature>
<name>A0A9J5XTQ7_SOLCO</name>
<sequence length="79" mass="9236">MALVEVHVAMQVDETQMILIESHNRVLHNIRTHNLGEKHKSGRKSDDLPEIMEKKEQSRKRRTQSTYLSSAKEIQNNIQ</sequence>